<evidence type="ECO:0000256" key="1">
    <source>
        <dbReference type="ARBA" id="ARBA00023121"/>
    </source>
</evidence>
<keyword evidence="3" id="KW-0472">Membrane</keyword>
<protein>
    <recommendedName>
        <fullName evidence="4">ACB domain-containing protein</fullName>
    </recommendedName>
</protein>
<dbReference type="Pfam" id="PF00887">
    <property type="entry name" value="ACBP"/>
    <property type="match status" value="1"/>
</dbReference>
<name>A0A6A0GXI2_HYAAZ</name>
<dbReference type="PANTHER" id="PTHR23310">
    <property type="entry name" value="ACYL-COA-BINDING PROTEIN, ACBP"/>
    <property type="match status" value="1"/>
</dbReference>
<reference evidence="5" key="3">
    <citation type="submission" date="2019-06" db="EMBL/GenBank/DDBJ databases">
        <authorList>
            <person name="Poynton C."/>
            <person name="Hasenbein S."/>
            <person name="Benoit J.B."/>
            <person name="Sepulveda M.S."/>
            <person name="Poelchau M.F."/>
            <person name="Murali S.C."/>
            <person name="Chen S."/>
            <person name="Glastad K.M."/>
            <person name="Werren J.H."/>
            <person name="Vineis J.H."/>
            <person name="Bowen J.L."/>
            <person name="Friedrich M."/>
            <person name="Jones J."/>
            <person name="Robertson H.M."/>
            <person name="Feyereisen R."/>
            <person name="Mechler-Hickson A."/>
            <person name="Mathers N."/>
            <person name="Lee C.E."/>
            <person name="Colbourne J.K."/>
            <person name="Biales A."/>
            <person name="Johnston J.S."/>
            <person name="Wellborn G.A."/>
            <person name="Rosendale A.J."/>
            <person name="Cridge A.G."/>
            <person name="Munoz-Torres M.C."/>
            <person name="Bain P.A."/>
            <person name="Manny A.R."/>
            <person name="Major K.M."/>
            <person name="Lambert F.N."/>
            <person name="Vulpe C.D."/>
            <person name="Tuck P."/>
            <person name="Blalock B.J."/>
            <person name="Lin Y.-Y."/>
            <person name="Smith M.E."/>
            <person name="Ochoa-Acuna H."/>
            <person name="Chen M.-J.M."/>
            <person name="Childers C.P."/>
            <person name="Qu J."/>
            <person name="Dugan S."/>
            <person name="Lee S.L."/>
            <person name="Chao H."/>
            <person name="Dinh H."/>
            <person name="Han Y."/>
            <person name="Doddapaneni H."/>
            <person name="Worley K.C."/>
            <person name="Muzny D.M."/>
            <person name="Gibbs R.A."/>
            <person name="Richards S."/>
        </authorList>
    </citation>
    <scope>NUCLEOTIDE SEQUENCE</scope>
    <source>
        <strain evidence="5">HAZT.00-mixed</strain>
        <tissue evidence="5">Whole organism</tissue>
    </source>
</reference>
<comment type="caution">
    <text evidence="5">The sequence shown here is derived from an EMBL/GenBank/DDBJ whole genome shotgun (WGS) entry which is preliminary data.</text>
</comment>
<dbReference type="InterPro" id="IPR000582">
    <property type="entry name" value="Acyl-CoA-binding_protein"/>
</dbReference>
<dbReference type="EMBL" id="JQDR03012009">
    <property type="protein sequence ID" value="KAA0191909.1"/>
    <property type="molecule type" value="Genomic_DNA"/>
</dbReference>
<dbReference type="GO" id="GO:0006631">
    <property type="term" value="P:fatty acid metabolic process"/>
    <property type="evidence" value="ECO:0007669"/>
    <property type="project" value="TreeGrafter"/>
</dbReference>
<keyword evidence="3" id="KW-0812">Transmembrane</keyword>
<organism evidence="5">
    <name type="scientific">Hyalella azteca</name>
    <name type="common">Amphipod</name>
    <dbReference type="NCBI Taxonomy" id="294128"/>
    <lineage>
        <taxon>Eukaryota</taxon>
        <taxon>Metazoa</taxon>
        <taxon>Ecdysozoa</taxon>
        <taxon>Arthropoda</taxon>
        <taxon>Crustacea</taxon>
        <taxon>Multicrustacea</taxon>
        <taxon>Malacostraca</taxon>
        <taxon>Eumalacostraca</taxon>
        <taxon>Peracarida</taxon>
        <taxon>Amphipoda</taxon>
        <taxon>Senticaudata</taxon>
        <taxon>Talitrida</taxon>
        <taxon>Talitroidea</taxon>
        <taxon>Hyalellidae</taxon>
        <taxon>Hyalella</taxon>
    </lineage>
</organism>
<keyword evidence="3" id="KW-1133">Transmembrane helix</keyword>
<evidence type="ECO:0000259" key="4">
    <source>
        <dbReference type="PROSITE" id="PS51228"/>
    </source>
</evidence>
<keyword evidence="1" id="KW-0446">Lipid-binding</keyword>
<evidence type="ECO:0000256" key="3">
    <source>
        <dbReference type="SAM" id="Phobius"/>
    </source>
</evidence>
<accession>A0A6A0GXI2</accession>
<gene>
    <name evidence="5" type="ORF">HAZT_HAZT004726</name>
</gene>
<evidence type="ECO:0000256" key="2">
    <source>
        <dbReference type="SAM" id="MobiDB-lite"/>
    </source>
</evidence>
<feature type="compositionally biased region" description="Low complexity" evidence="2">
    <location>
        <begin position="156"/>
        <end position="171"/>
    </location>
</feature>
<feature type="region of interest" description="Disordered" evidence="2">
    <location>
        <begin position="227"/>
        <end position="249"/>
    </location>
</feature>
<dbReference type="PROSITE" id="PS51228">
    <property type="entry name" value="ACB_2"/>
    <property type="match status" value="1"/>
</dbReference>
<reference evidence="5" key="1">
    <citation type="submission" date="2014-08" db="EMBL/GenBank/DDBJ databases">
        <authorList>
            <person name="Murali S."/>
            <person name="Richards S."/>
            <person name="Bandaranaike D."/>
            <person name="Bellair M."/>
            <person name="Blankenburg K."/>
            <person name="Chao H."/>
            <person name="Dinh H."/>
            <person name="Doddapaneni H."/>
            <person name="Dugan-Rocha S."/>
            <person name="Elkadiri S."/>
            <person name="Gnanaolivu R."/>
            <person name="Hughes D."/>
            <person name="Lee S."/>
            <person name="Li M."/>
            <person name="Ming W."/>
            <person name="Munidasa M."/>
            <person name="Muniz J."/>
            <person name="Nguyen L."/>
            <person name="Osuji N."/>
            <person name="Pu L.-L."/>
            <person name="Puazo M."/>
            <person name="Skinner E."/>
            <person name="Qu C."/>
            <person name="Quiroz J."/>
            <person name="Raj R."/>
            <person name="Weissenberger G."/>
            <person name="Xin Y."/>
            <person name="Zou X."/>
            <person name="Han Y."/>
            <person name="Worley K."/>
            <person name="Muzny D."/>
            <person name="Gibbs R."/>
        </authorList>
    </citation>
    <scope>NUCLEOTIDE SEQUENCE</scope>
    <source>
        <strain evidence="5">HAZT.00-mixed</strain>
        <tissue evidence="5">Whole organism</tissue>
    </source>
</reference>
<dbReference type="InterPro" id="IPR035984">
    <property type="entry name" value="Acyl-CoA-binding_sf"/>
</dbReference>
<feature type="compositionally biased region" description="Gly residues" evidence="2">
    <location>
        <begin position="363"/>
        <end position="373"/>
    </location>
</feature>
<dbReference type="GO" id="GO:0005737">
    <property type="term" value="C:cytoplasm"/>
    <property type="evidence" value="ECO:0007669"/>
    <property type="project" value="TreeGrafter"/>
</dbReference>
<dbReference type="SUPFAM" id="SSF47027">
    <property type="entry name" value="Acyl-CoA binding protein"/>
    <property type="match status" value="1"/>
</dbReference>
<sequence>MKQIFYGLYKQATEGPCTEPKPPFYQVIAGYKWRAWNSLGNISKEEAMEKYVAELKKIIETMSYSADVASFMEALGPFYDYVEMPSKEVSIQSNTIIQNTAFHQHEQPAPESDSFRQDIAADATGPLQYEVAEKLKRNGVVSKSYFMGPNSGELPSVASSAQNNLSSAQRQDGVRPNKSAAVYSDTDSEEEYAMPPEELSGDECVVINGNGLPNKVTNRKGFPTLNCNSREQHHPSGLTGDESASDSSSICELNNHIPTGTDQQFAEVSAASPASAQCTSRGRAWCASVTNKGVAPQSLPGLVTYEQGQGGGGGDDVVIVLRQMQGDLQAMTRCLQAHLNDISQCLVALNRTSIALQAHSDGAAGGGGGGGGSSPDSEVAQRRQRQWWPFPELSPRSTFWLLLWPVLLHVALSAAKLAIKIRRRRKANVLNFRPAS</sequence>
<feature type="domain" description="ACB" evidence="4">
    <location>
        <begin position="1"/>
        <end position="64"/>
    </location>
</feature>
<dbReference type="InterPro" id="IPR014352">
    <property type="entry name" value="FERM/acyl-CoA-bd_prot_sf"/>
</dbReference>
<feature type="transmembrane region" description="Helical" evidence="3">
    <location>
        <begin position="399"/>
        <end position="419"/>
    </location>
</feature>
<feature type="region of interest" description="Disordered" evidence="2">
    <location>
        <begin position="156"/>
        <end position="196"/>
    </location>
</feature>
<evidence type="ECO:0000313" key="5">
    <source>
        <dbReference type="EMBL" id="KAA0191909.1"/>
    </source>
</evidence>
<dbReference type="Proteomes" id="UP000711488">
    <property type="component" value="Unassembled WGS sequence"/>
</dbReference>
<dbReference type="OrthoDB" id="71307at2759"/>
<dbReference type="PANTHER" id="PTHR23310:SF77">
    <property type="entry name" value="LD25952P"/>
    <property type="match status" value="1"/>
</dbReference>
<dbReference type="GO" id="GO:0000062">
    <property type="term" value="F:fatty-acyl-CoA binding"/>
    <property type="evidence" value="ECO:0007669"/>
    <property type="project" value="InterPro"/>
</dbReference>
<dbReference type="Gene3D" id="1.20.80.10">
    <property type="match status" value="1"/>
</dbReference>
<proteinExistence type="predicted"/>
<reference evidence="5" key="2">
    <citation type="journal article" date="2018" name="Environ. Sci. Technol.">
        <title>The Toxicogenome of Hyalella azteca: A Model for Sediment Ecotoxicology and Evolutionary Toxicology.</title>
        <authorList>
            <person name="Poynton H.C."/>
            <person name="Hasenbein S."/>
            <person name="Benoit J.B."/>
            <person name="Sepulveda M.S."/>
            <person name="Poelchau M.F."/>
            <person name="Hughes D.S.T."/>
            <person name="Murali S.C."/>
            <person name="Chen S."/>
            <person name="Glastad K.M."/>
            <person name="Goodisman M.A.D."/>
            <person name="Werren J.H."/>
            <person name="Vineis J.H."/>
            <person name="Bowen J.L."/>
            <person name="Friedrich M."/>
            <person name="Jones J."/>
            <person name="Robertson H.M."/>
            <person name="Feyereisen R."/>
            <person name="Mechler-Hickson A."/>
            <person name="Mathers N."/>
            <person name="Lee C.E."/>
            <person name="Colbourne J.K."/>
            <person name="Biales A."/>
            <person name="Johnston J.S."/>
            <person name="Wellborn G.A."/>
            <person name="Rosendale A.J."/>
            <person name="Cridge A.G."/>
            <person name="Munoz-Torres M.C."/>
            <person name="Bain P.A."/>
            <person name="Manny A.R."/>
            <person name="Major K.M."/>
            <person name="Lambert F.N."/>
            <person name="Vulpe C.D."/>
            <person name="Tuck P."/>
            <person name="Blalock B.J."/>
            <person name="Lin Y.Y."/>
            <person name="Smith M.E."/>
            <person name="Ochoa-Acuna H."/>
            <person name="Chen M.M."/>
            <person name="Childers C.P."/>
            <person name="Qu J."/>
            <person name="Dugan S."/>
            <person name="Lee S.L."/>
            <person name="Chao H."/>
            <person name="Dinh H."/>
            <person name="Han Y."/>
            <person name="Doddapaneni H."/>
            <person name="Worley K.C."/>
            <person name="Muzny D.M."/>
            <person name="Gibbs R.A."/>
            <person name="Richards S."/>
        </authorList>
    </citation>
    <scope>NUCLEOTIDE SEQUENCE</scope>
    <source>
        <strain evidence="5">HAZT.00-mixed</strain>
        <tissue evidence="5">Whole organism</tissue>
    </source>
</reference>
<dbReference type="AlphaFoldDB" id="A0A6A0GXI2"/>
<feature type="region of interest" description="Disordered" evidence="2">
    <location>
        <begin position="360"/>
        <end position="381"/>
    </location>
</feature>